<gene>
    <name evidence="1" type="ORF">GcC1_047007</name>
</gene>
<name>A0A420IXM9_9PEZI</name>
<accession>A0A420IXM9</accession>
<comment type="caution">
    <text evidence="1">The sequence shown here is derived from an EMBL/GenBank/DDBJ whole genome shotgun (WGS) entry which is preliminary data.</text>
</comment>
<evidence type="ECO:0000313" key="1">
    <source>
        <dbReference type="EMBL" id="RKF79317.1"/>
    </source>
</evidence>
<sequence>MAEPQKALMLWAEAMSHCRPPFHPFKGSSRSGSATSAASARQLQASYLSWLTNPLKAPLALQEEKA</sequence>
<proteinExistence type="predicted"/>
<dbReference type="EMBL" id="MCBR01004794">
    <property type="protein sequence ID" value="RKF79317.1"/>
    <property type="molecule type" value="Genomic_DNA"/>
</dbReference>
<reference evidence="1 2" key="1">
    <citation type="journal article" date="2018" name="BMC Genomics">
        <title>Comparative genome analyses reveal sequence features reflecting distinct modes of host-adaptation between dicot and monocot powdery mildew.</title>
        <authorList>
            <person name="Wu Y."/>
            <person name="Ma X."/>
            <person name="Pan Z."/>
            <person name="Kale S.D."/>
            <person name="Song Y."/>
            <person name="King H."/>
            <person name="Zhang Q."/>
            <person name="Presley C."/>
            <person name="Deng X."/>
            <person name="Wei C.I."/>
            <person name="Xiao S."/>
        </authorList>
    </citation>
    <scope>NUCLEOTIDE SEQUENCE [LARGE SCALE GENOMIC DNA]</scope>
    <source>
        <strain evidence="1">UCSC1</strain>
    </source>
</reference>
<evidence type="ECO:0000313" key="2">
    <source>
        <dbReference type="Proteomes" id="UP000285405"/>
    </source>
</evidence>
<dbReference type="AlphaFoldDB" id="A0A420IXM9"/>
<dbReference type="Proteomes" id="UP000285405">
    <property type="component" value="Unassembled WGS sequence"/>
</dbReference>
<protein>
    <submittedName>
        <fullName evidence="1">Uncharacterized protein</fullName>
    </submittedName>
</protein>
<organism evidence="1 2">
    <name type="scientific">Golovinomyces cichoracearum</name>
    <dbReference type="NCBI Taxonomy" id="62708"/>
    <lineage>
        <taxon>Eukaryota</taxon>
        <taxon>Fungi</taxon>
        <taxon>Dikarya</taxon>
        <taxon>Ascomycota</taxon>
        <taxon>Pezizomycotina</taxon>
        <taxon>Leotiomycetes</taxon>
        <taxon>Erysiphales</taxon>
        <taxon>Erysiphaceae</taxon>
        <taxon>Golovinomyces</taxon>
    </lineage>
</organism>